<gene>
    <name evidence="2" type="ORF">CSB93_4422</name>
</gene>
<accession>A0A2R3IY90</accession>
<keyword evidence="3" id="KW-1185">Reference proteome</keyword>
<reference evidence="2 3" key="1">
    <citation type="submission" date="2018-02" db="EMBL/GenBank/DDBJ databases">
        <title>FDA/CDC Antimicrobial Resistant Isolate Bank Genome Sequencing.</title>
        <authorList>
            <person name="Benahmed F.H."/>
            <person name="Lutgring J.D."/>
            <person name="Yoo B."/>
            <person name="Machado M."/>
            <person name="Brown A."/>
            <person name="McAllister G."/>
            <person name="Perry A."/>
            <person name="Halpin A.L."/>
            <person name="Vavikolanu K."/>
            <person name="Ott S."/>
            <person name="Zhao X."/>
            <person name="Tallon L.J."/>
            <person name="Sadzewicz L."/>
            <person name="Aluvathingal J."/>
            <person name="Nadendla S."/>
            <person name="Voskania-kordi A."/>
            <person name="Simonyan V."/>
            <person name="Patel J."/>
            <person name="Shawar R.M."/>
        </authorList>
    </citation>
    <scope>NUCLEOTIDE SEQUENCE [LARGE SCALE GENOMIC DNA]</scope>
    <source>
        <strain evidence="2 3">AR_0356</strain>
    </source>
</reference>
<dbReference type="EMBL" id="CP027169">
    <property type="protein sequence ID" value="AVK06878.1"/>
    <property type="molecule type" value="Genomic_DNA"/>
</dbReference>
<dbReference type="AlphaFoldDB" id="A0A2R3IY90"/>
<evidence type="ECO:0000256" key="1">
    <source>
        <dbReference type="SAM" id="MobiDB-lite"/>
    </source>
</evidence>
<evidence type="ECO:0000313" key="2">
    <source>
        <dbReference type="EMBL" id="AVK06878.1"/>
    </source>
</evidence>
<sequence length="57" mass="6299">MPEAISRHGRNAREHPAFSLDPGQSGGAWVFRSEPGEDSFQEKRQAGTSRTHIHRGA</sequence>
<evidence type="ECO:0000313" key="3">
    <source>
        <dbReference type="Proteomes" id="UP000238390"/>
    </source>
</evidence>
<organism evidence="2 3">
    <name type="scientific">Pseudomonas paraeruginosa</name>
    <dbReference type="NCBI Taxonomy" id="2994495"/>
    <lineage>
        <taxon>Bacteria</taxon>
        <taxon>Pseudomonadati</taxon>
        <taxon>Pseudomonadota</taxon>
        <taxon>Gammaproteobacteria</taxon>
        <taxon>Pseudomonadales</taxon>
        <taxon>Pseudomonadaceae</taxon>
        <taxon>Pseudomonas</taxon>
    </lineage>
</organism>
<feature type="region of interest" description="Disordered" evidence="1">
    <location>
        <begin position="1"/>
        <end position="57"/>
    </location>
</feature>
<name>A0A2R3IY90_9PSED</name>
<proteinExistence type="predicted"/>
<dbReference type="Proteomes" id="UP000238390">
    <property type="component" value="Chromosome"/>
</dbReference>
<protein>
    <submittedName>
        <fullName evidence="2">Uncharacterized protein</fullName>
    </submittedName>
</protein>